<sequence length="110" mass="11418">MRSALHRPIALAIVLSAPLAAHAQTATTDGSATAVAAVAVEQVYIANTTNQEIVFFVESENTQRTEYHLAPGAAGTVHGEPGDKWLNIEMQGGANGNGAQARDSSSAMSR</sequence>
<evidence type="ECO:0000256" key="2">
    <source>
        <dbReference type="SAM" id="SignalP"/>
    </source>
</evidence>
<gene>
    <name evidence="3" type="ORF">CAL28_14265</name>
</gene>
<dbReference type="Proteomes" id="UP000215767">
    <property type="component" value="Unassembled WGS sequence"/>
</dbReference>
<evidence type="ECO:0000313" key="4">
    <source>
        <dbReference type="Proteomes" id="UP000215767"/>
    </source>
</evidence>
<proteinExistence type="predicted"/>
<feature type="chain" id="PRO_5012944016" evidence="2">
    <location>
        <begin position="24"/>
        <end position="110"/>
    </location>
</feature>
<keyword evidence="2" id="KW-0732">Signal</keyword>
<dbReference type="AlphaFoldDB" id="A0A261UF75"/>
<dbReference type="RefSeq" id="WP_094841977.1">
    <property type="nucleotide sequence ID" value="NZ_NEVS01000004.1"/>
</dbReference>
<evidence type="ECO:0000313" key="3">
    <source>
        <dbReference type="EMBL" id="OZI60564.1"/>
    </source>
</evidence>
<feature type="region of interest" description="Disordered" evidence="1">
    <location>
        <begin position="88"/>
        <end position="110"/>
    </location>
</feature>
<evidence type="ECO:0000256" key="1">
    <source>
        <dbReference type="SAM" id="MobiDB-lite"/>
    </source>
</evidence>
<organism evidence="3 4">
    <name type="scientific">Bordetella genomosp. 11</name>
    <dbReference type="NCBI Taxonomy" id="1416808"/>
    <lineage>
        <taxon>Bacteria</taxon>
        <taxon>Pseudomonadati</taxon>
        <taxon>Pseudomonadota</taxon>
        <taxon>Betaproteobacteria</taxon>
        <taxon>Burkholderiales</taxon>
        <taxon>Alcaligenaceae</taxon>
        <taxon>Bordetella</taxon>
    </lineage>
</organism>
<reference evidence="4" key="1">
    <citation type="submission" date="2017-05" db="EMBL/GenBank/DDBJ databases">
        <title>Complete and WGS of Bordetella genogroups.</title>
        <authorList>
            <person name="Spilker T."/>
            <person name="Lipuma J."/>
        </authorList>
    </citation>
    <scope>NUCLEOTIDE SEQUENCE [LARGE SCALE GENOMIC DNA]</scope>
    <source>
        <strain evidence="4">AU8856</strain>
    </source>
</reference>
<feature type="signal peptide" evidence="2">
    <location>
        <begin position="1"/>
        <end position="23"/>
    </location>
</feature>
<keyword evidence="4" id="KW-1185">Reference proteome</keyword>
<protein>
    <submittedName>
        <fullName evidence="3">Uncharacterized protein</fullName>
    </submittedName>
</protein>
<dbReference type="OrthoDB" id="8562756at2"/>
<comment type="caution">
    <text evidence="3">The sequence shown here is derived from an EMBL/GenBank/DDBJ whole genome shotgun (WGS) entry which is preliminary data.</text>
</comment>
<dbReference type="EMBL" id="NEVS01000004">
    <property type="protein sequence ID" value="OZI60564.1"/>
    <property type="molecule type" value="Genomic_DNA"/>
</dbReference>
<name>A0A261UF75_9BORD</name>
<accession>A0A261UF75</accession>